<dbReference type="SUPFAM" id="SSF51735">
    <property type="entry name" value="NAD(P)-binding Rossmann-fold domains"/>
    <property type="match status" value="1"/>
</dbReference>
<evidence type="ECO:0000256" key="1">
    <source>
        <dbReference type="ARBA" id="ARBA00022750"/>
    </source>
</evidence>
<dbReference type="InterPro" id="IPR011032">
    <property type="entry name" value="GroES-like_sf"/>
</dbReference>
<dbReference type="Pfam" id="PF00665">
    <property type="entry name" value="rve"/>
    <property type="match status" value="1"/>
</dbReference>
<dbReference type="Gene3D" id="3.30.420.10">
    <property type="entry name" value="Ribonuclease H-like superfamily/Ribonuclease H"/>
    <property type="match status" value="1"/>
</dbReference>
<dbReference type="InterPro" id="IPR025724">
    <property type="entry name" value="GAG-pre-integrase_dom"/>
</dbReference>
<dbReference type="PANTHER" id="PTHR43205:SF7">
    <property type="entry name" value="PROSTAGLANDIN REDUCTASE 1"/>
    <property type="match status" value="1"/>
</dbReference>
<dbReference type="InterPro" id="IPR013103">
    <property type="entry name" value="RVT_2"/>
</dbReference>
<dbReference type="Pfam" id="PF14244">
    <property type="entry name" value="Retrotran_gag_3"/>
    <property type="match status" value="1"/>
</dbReference>
<comment type="caution">
    <text evidence="5">The sequence shown here is derived from an EMBL/GenBank/DDBJ whole genome shotgun (WGS) entry which is preliminary data.</text>
</comment>
<dbReference type="InterPro" id="IPR036397">
    <property type="entry name" value="RNaseH_sf"/>
</dbReference>
<dbReference type="Pfam" id="PF13976">
    <property type="entry name" value="gag_pre-integrs"/>
    <property type="match status" value="1"/>
</dbReference>
<dbReference type="InterPro" id="IPR029472">
    <property type="entry name" value="Copia-like_N"/>
</dbReference>
<dbReference type="Gene3D" id="3.40.50.720">
    <property type="entry name" value="NAD(P)-binding Rossmann-like Domain"/>
    <property type="match status" value="1"/>
</dbReference>
<dbReference type="InterPro" id="IPR041694">
    <property type="entry name" value="ADH_N_2"/>
</dbReference>
<sequence>MTEVLISSLDAGNPLYLHANDNSNVSLISIKLTGSENYKMWSTAMKIALRGKNKMGFVDGSCVKPVTSVPLSQQWERCNAVVLGWILGSLSQELYLGQVFSEIASEVWDELKETYDKMDGSVIFNLAHKIHELKQGELSVPEYYHKLNSLWREFDILTLLPACTCAAQEDTLKHNQLVRLMQFLMGLNDVYQNVRSNLLSRDPLPNVKDAFAVVSREESHKGLSTGSLSAKSVPTAFTVKTNANNSNTYFNSNNKKDNTNTINNNNRGPNPNLLCKHCGLIGHTIDRCFELNGYPPGFKRNPNLTRQNGSNNANKKFNANCELNQNLPSTSTGSLSCSFTNEQMVKLLSLINEKPVVGATANMAGIKPSFYNHNVFFNLHFKKFFSAKTGISGYNVTLGWIIDSGANQHMTDSTKNMFNVIDVSSLMLTVGHPNGTMAKVIAVGNLKLTNHVVLFDVLVVPDYNVSPLSVNKMIKDSKFFVGFDEHKCYIQDLNLGKIVGTGSQTAGLYLFDGNTHGEYVSGLCNSSFVCHVSRDMWHCRLGHPADQVMTILQKTIGFTNGDLSAPCDVCHRAKQTREPFSLSDHKSVSIGDLIHCDVWGPYRVTSRDGFRYFLTIVDDFSRAVWVYLLKSKLEVYEYLESFIKLIFTQFGKNIKIIRSDNGTEFVNNKMAILFKNLGGIPLSMWPECVLTAVYLINRLPSSVLAGASPYRIVYGKDPDLSHVRAFGCLCYANVLNNSDKFSSRSEKCVLLGFSTEKKAYKLYSLDKKTVLFSRDVRFYETIFPFKMQSCDVNSLSQNDLVGTDTESLSFFDIQSSQSPNDEEGDPPSVEGNRRAASDDCEITVEDEAVTIATQMGENGTSEGIYLQNQNGEGPSNTEEEPQSEFRRSTRHKPQPVRFNDYIVSSSSRYGLEKYVAYSKLSARNYCFATTLNKSVEPKSFQEASLNPKWNEAMDSEMEALHRNNTYEVTDLPPGRKAIGSKWIWKIKYKSSGEVDRYKARLVAQGFGQKEGVDFEETFSPVVKMVTVRCLINLAVTNDWPLYQLDVNNAFLYGDLHEEVYMKLPPGYYDKDETKVCRLLKSLYGLKQAPRQWNEKLTTVLVDHGFVQSKNDYSLYVKHDKDVFMALLVYVDDMVITGNNKLEIDKFKQFLNSKFMIKDLGVLKYFLGIEVLENDSGVCLTQRKYCLELLSDYGLLACKPAATPLQQNVVLNHVESNGDKFITNLTEYQKLVGKLIYLSVTRPDIAYVVHCLSQHMHAPLQSHFNAGLRVLRYLKQGPGTGIQFNKEKKFSLHAFSDADWAKCLKTRKSVSGYCVYFCNNLVSYKSKKQATISRSSAEAEYRCLASATCEIIWINKVLKDLDIEGLLPVNLFCDSSSAIQIAANPVFHEKTKHFEIDLHLVREKVSSGVIKTVKVASAYNIADGFTKGCSRASPLNPPLQPSNSENIFIMDQQVITNKQVILKDYVKGFPKESDMILKTSETITLKLPAGSNGVLVKNLYLSCDPYMRARMTKTEGNYVDSFTPGSPITGYGVAKVLESGHANFKKGDLIWGFTGWEEYSIINAPEGLFKIEHTDVPLSYYTGILGMPGMTAYVGFYEICAPKKGEYVFVSAASGAVGQLVGQFAKLSGCHVVGSAGTKEKVDLLKNKFGFDEAFNYKEEQDLDAALKRYFPEGIDIYFENVGGKLLDAVLLNMRLNGRISVCGMISQYNLEQGEGVRNLFNLVAKRLRMQGFLVFDHYHKYQSI</sequence>
<feature type="domain" description="Integrase catalytic" evidence="4">
    <location>
        <begin position="575"/>
        <end position="678"/>
    </location>
</feature>
<evidence type="ECO:0000259" key="4">
    <source>
        <dbReference type="PROSITE" id="PS50994"/>
    </source>
</evidence>
<dbReference type="InterPro" id="IPR054722">
    <property type="entry name" value="PolX-like_BBD"/>
</dbReference>
<proteinExistence type="predicted"/>
<dbReference type="Gene3D" id="3.90.180.10">
    <property type="entry name" value="Medium-chain alcohol dehydrogenases, catalytic domain"/>
    <property type="match status" value="1"/>
</dbReference>
<dbReference type="GO" id="GO:0015074">
    <property type="term" value="P:DNA integration"/>
    <property type="evidence" value="ECO:0007669"/>
    <property type="project" value="InterPro"/>
</dbReference>
<gene>
    <name evidence="5" type="ORF">CTI12_AA180680</name>
</gene>
<dbReference type="PROSITE" id="PS50994">
    <property type="entry name" value="INTEGRASE"/>
    <property type="match status" value="1"/>
</dbReference>
<dbReference type="InterPro" id="IPR043502">
    <property type="entry name" value="DNA/RNA_pol_sf"/>
</dbReference>
<dbReference type="EMBL" id="PKPP01001441">
    <property type="protein sequence ID" value="PWA82699.1"/>
    <property type="molecule type" value="Genomic_DNA"/>
</dbReference>
<feature type="region of interest" description="Disordered" evidence="3">
    <location>
        <begin position="855"/>
        <end position="893"/>
    </location>
</feature>
<dbReference type="FunFam" id="3.40.50.720:FF:000121">
    <property type="entry name" value="Prostaglandin reductase 2"/>
    <property type="match status" value="1"/>
</dbReference>
<dbReference type="Proteomes" id="UP000245207">
    <property type="component" value="Unassembled WGS sequence"/>
</dbReference>
<dbReference type="CDD" id="cd09272">
    <property type="entry name" value="RNase_HI_RT_Ty1"/>
    <property type="match status" value="1"/>
</dbReference>
<keyword evidence="1" id="KW-0378">Hydrolase</keyword>
<dbReference type="Pfam" id="PF00107">
    <property type="entry name" value="ADH_zinc_N"/>
    <property type="match status" value="1"/>
</dbReference>
<keyword evidence="2" id="KW-0560">Oxidoreductase</keyword>
<dbReference type="CDD" id="cd08295">
    <property type="entry name" value="double_bond_reductase_like"/>
    <property type="match status" value="1"/>
</dbReference>
<dbReference type="SUPFAM" id="SSF56672">
    <property type="entry name" value="DNA/RNA polymerases"/>
    <property type="match status" value="1"/>
</dbReference>
<organism evidence="5 6">
    <name type="scientific">Artemisia annua</name>
    <name type="common">Sweet wormwood</name>
    <dbReference type="NCBI Taxonomy" id="35608"/>
    <lineage>
        <taxon>Eukaryota</taxon>
        <taxon>Viridiplantae</taxon>
        <taxon>Streptophyta</taxon>
        <taxon>Embryophyta</taxon>
        <taxon>Tracheophyta</taxon>
        <taxon>Spermatophyta</taxon>
        <taxon>Magnoliopsida</taxon>
        <taxon>eudicotyledons</taxon>
        <taxon>Gunneridae</taxon>
        <taxon>Pentapetalae</taxon>
        <taxon>asterids</taxon>
        <taxon>campanulids</taxon>
        <taxon>Asterales</taxon>
        <taxon>Asteraceae</taxon>
        <taxon>Asteroideae</taxon>
        <taxon>Anthemideae</taxon>
        <taxon>Artemisiinae</taxon>
        <taxon>Artemisia</taxon>
    </lineage>
</organism>
<dbReference type="InterPro" id="IPR012337">
    <property type="entry name" value="RNaseH-like_sf"/>
</dbReference>
<keyword evidence="1" id="KW-0064">Aspartyl protease</keyword>
<dbReference type="PANTHER" id="PTHR43205">
    <property type="entry name" value="PROSTAGLANDIN REDUCTASE"/>
    <property type="match status" value="1"/>
</dbReference>
<keyword evidence="1" id="KW-0645">Protease</keyword>
<accession>A0A2U1PAE0</accession>
<protein>
    <submittedName>
        <fullName evidence="5">Ribonuclease H-like domain-containing protein</fullName>
    </submittedName>
</protein>
<evidence type="ECO:0000313" key="5">
    <source>
        <dbReference type="EMBL" id="PWA82699.1"/>
    </source>
</evidence>
<feature type="compositionally biased region" description="Polar residues" evidence="3">
    <location>
        <begin position="855"/>
        <end position="876"/>
    </location>
</feature>
<keyword evidence="6" id="KW-1185">Reference proteome</keyword>
<dbReference type="GO" id="GO:0003676">
    <property type="term" value="F:nucleic acid binding"/>
    <property type="evidence" value="ECO:0007669"/>
    <property type="project" value="InterPro"/>
</dbReference>
<dbReference type="Pfam" id="PF25597">
    <property type="entry name" value="SH3_retrovirus"/>
    <property type="match status" value="1"/>
</dbReference>
<evidence type="ECO:0000256" key="3">
    <source>
        <dbReference type="SAM" id="MobiDB-lite"/>
    </source>
</evidence>
<dbReference type="InterPro" id="IPR013149">
    <property type="entry name" value="ADH-like_C"/>
</dbReference>
<dbReference type="GO" id="GO:0032440">
    <property type="term" value="F:2-alkenal reductase [NAD(P)H] activity"/>
    <property type="evidence" value="ECO:0007669"/>
    <property type="project" value="TreeGrafter"/>
</dbReference>
<name>A0A2U1PAE0_ARTAN</name>
<dbReference type="InterPro" id="IPR045010">
    <property type="entry name" value="MDR_fam"/>
</dbReference>
<feature type="region of interest" description="Disordered" evidence="3">
    <location>
        <begin position="812"/>
        <end position="840"/>
    </location>
</feature>
<dbReference type="GO" id="GO:0004190">
    <property type="term" value="F:aspartic-type endopeptidase activity"/>
    <property type="evidence" value="ECO:0007669"/>
    <property type="project" value="UniProtKB-KW"/>
</dbReference>
<reference evidence="5 6" key="1">
    <citation type="journal article" date="2018" name="Mol. Plant">
        <title>The genome of Artemisia annua provides insight into the evolution of Asteraceae family and artemisinin biosynthesis.</title>
        <authorList>
            <person name="Shen Q."/>
            <person name="Zhang L."/>
            <person name="Liao Z."/>
            <person name="Wang S."/>
            <person name="Yan T."/>
            <person name="Shi P."/>
            <person name="Liu M."/>
            <person name="Fu X."/>
            <person name="Pan Q."/>
            <person name="Wang Y."/>
            <person name="Lv Z."/>
            <person name="Lu X."/>
            <person name="Zhang F."/>
            <person name="Jiang W."/>
            <person name="Ma Y."/>
            <person name="Chen M."/>
            <person name="Hao X."/>
            <person name="Li L."/>
            <person name="Tang Y."/>
            <person name="Lv G."/>
            <person name="Zhou Y."/>
            <person name="Sun X."/>
            <person name="Brodelius P.E."/>
            <person name="Rose J.K.C."/>
            <person name="Tang K."/>
        </authorList>
    </citation>
    <scope>NUCLEOTIDE SEQUENCE [LARGE SCALE GENOMIC DNA]</scope>
    <source>
        <strain evidence="6">cv. Huhao1</strain>
        <tissue evidence="5">Leaf</tissue>
    </source>
</reference>
<dbReference type="SUPFAM" id="SSF53098">
    <property type="entry name" value="Ribonuclease H-like"/>
    <property type="match status" value="1"/>
</dbReference>
<dbReference type="Pfam" id="PF22936">
    <property type="entry name" value="Pol_BBD"/>
    <property type="match status" value="1"/>
</dbReference>
<evidence type="ECO:0000256" key="2">
    <source>
        <dbReference type="ARBA" id="ARBA00023002"/>
    </source>
</evidence>
<dbReference type="Pfam" id="PF16884">
    <property type="entry name" value="ADH_N_2"/>
    <property type="match status" value="1"/>
</dbReference>
<dbReference type="OrthoDB" id="809632at2759"/>
<dbReference type="InterPro" id="IPR036291">
    <property type="entry name" value="NAD(P)-bd_dom_sf"/>
</dbReference>
<evidence type="ECO:0000313" key="6">
    <source>
        <dbReference type="Proteomes" id="UP000245207"/>
    </source>
</evidence>
<dbReference type="InterPro" id="IPR057670">
    <property type="entry name" value="SH3_retrovirus"/>
</dbReference>
<dbReference type="InterPro" id="IPR001584">
    <property type="entry name" value="Integrase_cat-core"/>
</dbReference>
<dbReference type="Pfam" id="PF07727">
    <property type="entry name" value="RVT_2"/>
    <property type="match status" value="1"/>
</dbReference>
<dbReference type="SUPFAM" id="SSF50129">
    <property type="entry name" value="GroES-like"/>
    <property type="match status" value="1"/>
</dbReference>